<keyword evidence="8 13" id="KW-0472">Membrane</keyword>
<organism evidence="17 18">
    <name type="scientific">Centaurea solstitialis</name>
    <name type="common">yellow star-thistle</name>
    <dbReference type="NCBI Taxonomy" id="347529"/>
    <lineage>
        <taxon>Eukaryota</taxon>
        <taxon>Viridiplantae</taxon>
        <taxon>Streptophyta</taxon>
        <taxon>Embryophyta</taxon>
        <taxon>Tracheophyta</taxon>
        <taxon>Spermatophyta</taxon>
        <taxon>Magnoliopsida</taxon>
        <taxon>eudicotyledons</taxon>
        <taxon>Gunneridae</taxon>
        <taxon>Pentapetalae</taxon>
        <taxon>asterids</taxon>
        <taxon>campanulids</taxon>
        <taxon>Asterales</taxon>
        <taxon>Asteraceae</taxon>
        <taxon>Carduoideae</taxon>
        <taxon>Cardueae</taxon>
        <taxon>Centaureinae</taxon>
        <taxon>Centaurea</taxon>
    </lineage>
</organism>
<feature type="transmembrane region" description="Helical" evidence="15">
    <location>
        <begin position="588"/>
        <end position="606"/>
    </location>
</feature>
<keyword evidence="7 13" id="KW-0406">Ion transport</keyword>
<evidence type="ECO:0000256" key="4">
    <source>
        <dbReference type="ARBA" id="ARBA00022692"/>
    </source>
</evidence>
<dbReference type="GO" id="GO:0015276">
    <property type="term" value="F:ligand-gated monoatomic ion channel activity"/>
    <property type="evidence" value="ECO:0007669"/>
    <property type="project" value="InterPro"/>
</dbReference>
<feature type="transmembrane region" description="Helical" evidence="15">
    <location>
        <begin position="660"/>
        <end position="679"/>
    </location>
</feature>
<comment type="similarity">
    <text evidence="2 13">Belongs to the glutamate-gated ion channel (TC 1.A.10.1) family.</text>
</comment>
<keyword evidence="4 15" id="KW-0812">Transmembrane</keyword>
<dbReference type="InterPro" id="IPR019594">
    <property type="entry name" value="Glu/Gly-bd"/>
</dbReference>
<dbReference type="Pfam" id="PF00060">
    <property type="entry name" value="Lig_chan"/>
    <property type="match status" value="1"/>
</dbReference>
<keyword evidence="18" id="KW-1185">Reference proteome</keyword>
<keyword evidence="6 15" id="KW-1133">Transmembrane helix</keyword>
<dbReference type="Pfam" id="PF01094">
    <property type="entry name" value="ANF_receptor"/>
    <property type="match status" value="1"/>
</dbReference>
<accession>A0AA38VWV0</accession>
<evidence type="ECO:0000256" key="2">
    <source>
        <dbReference type="ARBA" id="ARBA00008685"/>
    </source>
</evidence>
<dbReference type="InterPro" id="IPR015683">
    <property type="entry name" value="Ionotropic_Glu_rcpt"/>
</dbReference>
<dbReference type="InterPro" id="IPR001320">
    <property type="entry name" value="Iontro_rcpt_C"/>
</dbReference>
<keyword evidence="10" id="KW-0325">Glycoprotein</keyword>
<dbReference type="InterPro" id="IPR028082">
    <property type="entry name" value="Peripla_BP_I"/>
</dbReference>
<gene>
    <name evidence="17" type="ORF">OSB04_030605</name>
</gene>
<dbReference type="GO" id="GO:0007165">
    <property type="term" value="P:signal transduction"/>
    <property type="evidence" value="ECO:0007669"/>
    <property type="project" value="UniProtKB-ARBA"/>
</dbReference>
<keyword evidence="3 13" id="KW-0813">Transport</keyword>
<evidence type="ECO:0000256" key="7">
    <source>
        <dbReference type="ARBA" id="ARBA00023065"/>
    </source>
</evidence>
<dbReference type="SUPFAM" id="SSF53850">
    <property type="entry name" value="Periplasmic binding protein-like II"/>
    <property type="match status" value="1"/>
</dbReference>
<dbReference type="AlphaFoldDB" id="A0AA38VWV0"/>
<dbReference type="PRINTS" id="PR01176">
    <property type="entry name" value="GABABRECEPTR"/>
</dbReference>
<comment type="caution">
    <text evidence="17">The sequence shown here is derived from an EMBL/GenBank/DDBJ whole genome shotgun (WGS) entry which is preliminary data.</text>
</comment>
<evidence type="ECO:0000256" key="6">
    <source>
        <dbReference type="ARBA" id="ARBA00022989"/>
    </source>
</evidence>
<evidence type="ECO:0000259" key="16">
    <source>
        <dbReference type="SMART" id="SM00079"/>
    </source>
</evidence>
<keyword evidence="14" id="KW-1015">Disulfide bond</keyword>
<dbReference type="EMBL" id="JARYMX010000008">
    <property type="protein sequence ID" value="KAJ9537872.1"/>
    <property type="molecule type" value="Genomic_DNA"/>
</dbReference>
<dbReference type="Gene3D" id="1.10.287.70">
    <property type="match status" value="1"/>
</dbReference>
<dbReference type="GO" id="GO:0009611">
    <property type="term" value="P:response to wounding"/>
    <property type="evidence" value="ECO:0007669"/>
    <property type="project" value="UniProtKB-ARBA"/>
</dbReference>
<evidence type="ECO:0000256" key="14">
    <source>
        <dbReference type="PIRSR" id="PIRSR037090-50"/>
    </source>
</evidence>
<dbReference type="FunFam" id="3.40.50.2300:FF:000081">
    <property type="entry name" value="Glutamate receptor"/>
    <property type="match status" value="1"/>
</dbReference>
<dbReference type="FunFam" id="3.40.190.10:FF:000175">
    <property type="entry name" value="Glutamate receptor"/>
    <property type="match status" value="1"/>
</dbReference>
<dbReference type="Gene3D" id="3.40.190.10">
    <property type="entry name" value="Periplasmic binding protein-like II"/>
    <property type="match status" value="2"/>
</dbReference>
<evidence type="ECO:0000256" key="8">
    <source>
        <dbReference type="ARBA" id="ARBA00023136"/>
    </source>
</evidence>
<dbReference type="Pfam" id="PF10613">
    <property type="entry name" value="Lig_chan-Glu_bd"/>
    <property type="match status" value="1"/>
</dbReference>
<evidence type="ECO:0000256" key="1">
    <source>
        <dbReference type="ARBA" id="ARBA00004141"/>
    </source>
</evidence>
<name>A0AA38VWV0_9ASTR</name>
<dbReference type="SUPFAM" id="SSF53822">
    <property type="entry name" value="Periplasmic binding protein-like I"/>
    <property type="match status" value="1"/>
</dbReference>
<dbReference type="InterPro" id="IPR044440">
    <property type="entry name" value="GABAb_receptor_plant_PBP1"/>
</dbReference>
<proteinExistence type="inferred from homology"/>
<protein>
    <recommendedName>
        <fullName evidence="13">Glutamate receptor</fullName>
    </recommendedName>
</protein>
<dbReference type="FunFam" id="1.10.287.70:FF:000037">
    <property type="entry name" value="Glutamate receptor"/>
    <property type="match status" value="1"/>
</dbReference>
<dbReference type="Proteomes" id="UP001172457">
    <property type="component" value="Chromosome 8"/>
</dbReference>
<evidence type="ECO:0000256" key="13">
    <source>
        <dbReference type="PIRNR" id="PIRNR037090"/>
    </source>
</evidence>
<dbReference type="SMART" id="SM00079">
    <property type="entry name" value="PBPe"/>
    <property type="match status" value="1"/>
</dbReference>
<feature type="domain" description="Ionotropic glutamate receptor C-terminal" evidence="16">
    <location>
        <begin position="467"/>
        <end position="824"/>
    </location>
</feature>
<dbReference type="CDD" id="cd13686">
    <property type="entry name" value="GluR_Plant"/>
    <property type="match status" value="1"/>
</dbReference>
<dbReference type="InterPro" id="IPR001828">
    <property type="entry name" value="ANF_lig-bd_rcpt"/>
</dbReference>
<evidence type="ECO:0000313" key="18">
    <source>
        <dbReference type="Proteomes" id="UP001172457"/>
    </source>
</evidence>
<feature type="disulfide bond" evidence="14">
    <location>
        <begin position="773"/>
        <end position="827"/>
    </location>
</feature>
<comment type="function">
    <text evidence="13">Glutamate-gated receptor that probably acts as non-selective cation channel.</text>
</comment>
<evidence type="ECO:0000256" key="15">
    <source>
        <dbReference type="SAM" id="Phobius"/>
    </source>
</evidence>
<sequence length="939" mass="104292">MMVVVVLVVGVKGKSGNTTTVDSSRRASRVVNIGALFTVNSVIGRSVKPAVVAAIDDVNASPSVLGGTTLNLIMHDTNCSGFLGTVEALQLMANDVVAAIGPQSSGIAHVISHVVNELHVPLLSFGATDPTLSALQFPFFVRTTQNDYYQMSAVADLVAYFDWQEVIAIFVDDDYGRNGISALSDALSKKRAKISYKASLTPGASLTNVTELLVGVNLMESRVYVVHVNPDSGLEIFAAAKKLGMMTAGYVWITTDWLPAVLDSSEFPDPETMERVQGVVSLRQHTANSEIKKSFSTKWKGIKDKETSSFNSYALYAYDSVWLLAHSLDKFLKSGKSVTFSYDPKLRKANGSDLQLSALRVFNEGQQLLDTVLSTSFVGLTGLVRFDQDKNLVHPAYDVLNLGGTGLRTIGYWSNHSGLSVKAPESLYRKASNYSAGNQHLYSVIWPGETSKKPRGWVFPNNGKPLRVAVPYRYSYKEVVTKDKSPEGVRGYCIDVFEAAVNLLPYPVPRKYVLFGDGQKNPSYSDLVNAVAENKYDAAVGDVTIITNRTRIVDFTQPYMESGLVIVVAVKEQKPKPWAFLQPFTVEMWAVTGGFFLFVGSVVWILEHRLNHEFRGSPRQQIITIFWLAPSSTLTDKNQQTRFSFSTMFFSHRENTVSTLGRFVLILWLFVVLIINSSYTASLTSILTVQQLTSRIEGIDSLISSNDPIGVQDGTFAYSYLIRELNIAESRIKPLRGEEEYVNALRRGPQAGGVAAIVDELPYVELFMRYTKCEFKIVGQEFTKSGWGFAFQRDSPLALDLSTAILQLSENGDLQQIHDKWLSAASCSGKNNGGGEDNSLSLSNFWGLFLICGITCFISLAIFFFRILCQYRRFNPDEEEGHDIVHDSVSRSDRRSLRSIAFKDLVDFYDKKEAEIKEMLRRNKRQVTRDSSERSDSFS</sequence>
<comment type="subcellular location">
    <subcellularLocation>
        <location evidence="1">Membrane</location>
        <topology evidence="1">Multi-pass membrane protein</topology>
    </subcellularLocation>
</comment>
<feature type="transmembrane region" description="Helical" evidence="15">
    <location>
        <begin position="845"/>
        <end position="865"/>
    </location>
</feature>
<dbReference type="GO" id="GO:0016020">
    <property type="term" value="C:membrane"/>
    <property type="evidence" value="ECO:0007669"/>
    <property type="project" value="UniProtKB-SubCell"/>
</dbReference>
<dbReference type="CDD" id="cd19990">
    <property type="entry name" value="PBP1_GABAb_receptor_plant"/>
    <property type="match status" value="1"/>
</dbReference>
<dbReference type="PANTHER" id="PTHR18966">
    <property type="entry name" value="IONOTROPIC GLUTAMATE RECEPTOR"/>
    <property type="match status" value="1"/>
</dbReference>
<evidence type="ECO:0000256" key="12">
    <source>
        <dbReference type="ARBA" id="ARBA00023303"/>
    </source>
</evidence>
<dbReference type="FunFam" id="3.40.190.10:FF:000054">
    <property type="entry name" value="Glutamate receptor"/>
    <property type="match status" value="1"/>
</dbReference>
<keyword evidence="11 13" id="KW-1071">Ligand-gated ion channel</keyword>
<evidence type="ECO:0000256" key="9">
    <source>
        <dbReference type="ARBA" id="ARBA00023170"/>
    </source>
</evidence>
<evidence type="ECO:0000256" key="11">
    <source>
        <dbReference type="ARBA" id="ARBA00023286"/>
    </source>
</evidence>
<keyword evidence="5" id="KW-0732">Signal</keyword>
<keyword evidence="12 13" id="KW-0407">Ion channel</keyword>
<dbReference type="PIRSF" id="PIRSF037090">
    <property type="entry name" value="Iontro_Glu-like_rcpt_pln"/>
    <property type="match status" value="1"/>
</dbReference>
<evidence type="ECO:0000256" key="5">
    <source>
        <dbReference type="ARBA" id="ARBA00022729"/>
    </source>
</evidence>
<reference evidence="17" key="1">
    <citation type="submission" date="2023-03" db="EMBL/GenBank/DDBJ databases">
        <title>Chromosome-scale reference genome and RAD-based genetic map of yellow starthistle (Centaurea solstitialis) reveal putative structural variation and QTLs associated with invader traits.</title>
        <authorList>
            <person name="Reatini B."/>
            <person name="Cang F.A."/>
            <person name="Jiang Q."/>
            <person name="Mckibben M.T.W."/>
            <person name="Barker M.S."/>
            <person name="Rieseberg L.H."/>
            <person name="Dlugosch K.M."/>
        </authorList>
    </citation>
    <scope>NUCLEOTIDE SEQUENCE</scope>
    <source>
        <strain evidence="17">CAN-66</strain>
        <tissue evidence="17">Leaf</tissue>
    </source>
</reference>
<evidence type="ECO:0000256" key="3">
    <source>
        <dbReference type="ARBA" id="ARBA00022448"/>
    </source>
</evidence>
<dbReference type="InterPro" id="IPR017103">
    <property type="entry name" value="Iontropic_Glu_rcpt_pln"/>
</dbReference>
<keyword evidence="9 13" id="KW-0675">Receptor</keyword>
<dbReference type="Gene3D" id="3.40.50.2300">
    <property type="match status" value="2"/>
</dbReference>
<evidence type="ECO:0000256" key="10">
    <source>
        <dbReference type="ARBA" id="ARBA00023180"/>
    </source>
</evidence>
<evidence type="ECO:0000313" key="17">
    <source>
        <dbReference type="EMBL" id="KAJ9537872.1"/>
    </source>
</evidence>
<dbReference type="GO" id="GO:1901701">
    <property type="term" value="P:cellular response to oxygen-containing compound"/>
    <property type="evidence" value="ECO:0007669"/>
    <property type="project" value="UniProtKB-ARBA"/>
</dbReference>